<protein>
    <recommendedName>
        <fullName evidence="2">PX domain-containing protein</fullName>
    </recommendedName>
</protein>
<reference evidence="3 4" key="1">
    <citation type="submission" date="2019-07" db="EMBL/GenBank/DDBJ databases">
        <title>Genomics analysis of Aphanomyces spp. identifies a new class of oomycete effector associated with host adaptation.</title>
        <authorList>
            <person name="Gaulin E."/>
        </authorList>
    </citation>
    <scope>NUCLEOTIDE SEQUENCE [LARGE SCALE GENOMIC DNA]</scope>
    <source>
        <strain evidence="3 4">ATCC 201684</strain>
    </source>
</reference>
<dbReference type="GO" id="GO:0035091">
    <property type="term" value="F:phosphatidylinositol binding"/>
    <property type="evidence" value="ECO:0007669"/>
    <property type="project" value="InterPro"/>
</dbReference>
<dbReference type="SUPFAM" id="SSF64268">
    <property type="entry name" value="PX domain"/>
    <property type="match status" value="1"/>
</dbReference>
<accession>A0A6G0XQD0</accession>
<sequence>MIPGLDVAVATVEKIPAQGLHMPYVEFEVQRTYRSDYHSWKCRFSDFCTLADELKKSHDLDNIKAEFPPKTMQLPYVLPSDAKLEERRAMVRFAWLRFAHVFKLDLFLKALPHTDLSPEGHHAVRGFLKLDSVHLEPPSRGGLVSVPPRDEKSASEPTPEGEPQTTAPTSAVDAEHESIEELMTKATIADTEASSKEPETKGMKLKSVISATTKPADEKPEVPLKTEVHEESTDSTLNDDNAKSTSKSESGGSLVESAKERLEAAGEMVANAFGMGSK</sequence>
<dbReference type="Pfam" id="PF00787">
    <property type="entry name" value="PX"/>
    <property type="match status" value="1"/>
</dbReference>
<name>A0A6G0XQD0_9STRA</name>
<evidence type="ECO:0000313" key="4">
    <source>
        <dbReference type="Proteomes" id="UP000481153"/>
    </source>
</evidence>
<proteinExistence type="predicted"/>
<dbReference type="EMBL" id="VJMJ01000027">
    <property type="protein sequence ID" value="KAF0742492.1"/>
    <property type="molecule type" value="Genomic_DNA"/>
</dbReference>
<feature type="compositionally biased region" description="Basic and acidic residues" evidence="1">
    <location>
        <begin position="215"/>
        <end position="232"/>
    </location>
</feature>
<gene>
    <name evidence="3" type="ORF">Ae201684_002587</name>
</gene>
<evidence type="ECO:0000259" key="2">
    <source>
        <dbReference type="Pfam" id="PF00787"/>
    </source>
</evidence>
<dbReference type="Gene3D" id="3.30.1520.10">
    <property type="entry name" value="Phox-like domain"/>
    <property type="match status" value="1"/>
</dbReference>
<keyword evidence="4" id="KW-1185">Reference proteome</keyword>
<comment type="caution">
    <text evidence="3">The sequence shown here is derived from an EMBL/GenBank/DDBJ whole genome shotgun (WGS) entry which is preliminary data.</text>
</comment>
<dbReference type="VEuPathDB" id="FungiDB:AeMF1_005151"/>
<feature type="domain" description="PX" evidence="2">
    <location>
        <begin position="33"/>
        <end position="128"/>
    </location>
</feature>
<feature type="region of interest" description="Disordered" evidence="1">
    <location>
        <begin position="138"/>
        <end position="261"/>
    </location>
</feature>
<organism evidence="3 4">
    <name type="scientific">Aphanomyces euteiches</name>
    <dbReference type="NCBI Taxonomy" id="100861"/>
    <lineage>
        <taxon>Eukaryota</taxon>
        <taxon>Sar</taxon>
        <taxon>Stramenopiles</taxon>
        <taxon>Oomycota</taxon>
        <taxon>Saprolegniomycetes</taxon>
        <taxon>Saprolegniales</taxon>
        <taxon>Verrucalvaceae</taxon>
        <taxon>Aphanomyces</taxon>
    </lineage>
</organism>
<dbReference type="CDD" id="cd06093">
    <property type="entry name" value="PX_domain"/>
    <property type="match status" value="1"/>
</dbReference>
<dbReference type="Proteomes" id="UP000481153">
    <property type="component" value="Unassembled WGS sequence"/>
</dbReference>
<feature type="compositionally biased region" description="Polar residues" evidence="1">
    <location>
        <begin position="234"/>
        <end position="251"/>
    </location>
</feature>
<feature type="compositionally biased region" description="Basic and acidic residues" evidence="1">
    <location>
        <begin position="193"/>
        <end position="202"/>
    </location>
</feature>
<dbReference type="InterPro" id="IPR001683">
    <property type="entry name" value="PX_dom"/>
</dbReference>
<feature type="compositionally biased region" description="Basic and acidic residues" evidence="1">
    <location>
        <begin position="173"/>
        <end position="183"/>
    </location>
</feature>
<evidence type="ECO:0000313" key="3">
    <source>
        <dbReference type="EMBL" id="KAF0742492.1"/>
    </source>
</evidence>
<evidence type="ECO:0000256" key="1">
    <source>
        <dbReference type="SAM" id="MobiDB-lite"/>
    </source>
</evidence>
<dbReference type="AlphaFoldDB" id="A0A6G0XQD0"/>
<dbReference type="InterPro" id="IPR036871">
    <property type="entry name" value="PX_dom_sf"/>
</dbReference>